<organism evidence="1 2">
    <name type="scientific">Zopfia rhizophila CBS 207.26</name>
    <dbReference type="NCBI Taxonomy" id="1314779"/>
    <lineage>
        <taxon>Eukaryota</taxon>
        <taxon>Fungi</taxon>
        <taxon>Dikarya</taxon>
        <taxon>Ascomycota</taxon>
        <taxon>Pezizomycotina</taxon>
        <taxon>Dothideomycetes</taxon>
        <taxon>Dothideomycetes incertae sedis</taxon>
        <taxon>Zopfiaceae</taxon>
        <taxon>Zopfia</taxon>
    </lineage>
</organism>
<reference evidence="1" key="1">
    <citation type="journal article" date="2020" name="Stud. Mycol.">
        <title>101 Dothideomycetes genomes: a test case for predicting lifestyles and emergence of pathogens.</title>
        <authorList>
            <person name="Haridas S."/>
            <person name="Albert R."/>
            <person name="Binder M."/>
            <person name="Bloem J."/>
            <person name="Labutti K."/>
            <person name="Salamov A."/>
            <person name="Andreopoulos B."/>
            <person name="Baker S."/>
            <person name="Barry K."/>
            <person name="Bills G."/>
            <person name="Bluhm B."/>
            <person name="Cannon C."/>
            <person name="Castanera R."/>
            <person name="Culley D."/>
            <person name="Daum C."/>
            <person name="Ezra D."/>
            <person name="Gonzalez J."/>
            <person name="Henrissat B."/>
            <person name="Kuo A."/>
            <person name="Liang C."/>
            <person name="Lipzen A."/>
            <person name="Lutzoni F."/>
            <person name="Magnuson J."/>
            <person name="Mondo S."/>
            <person name="Nolan M."/>
            <person name="Ohm R."/>
            <person name="Pangilinan J."/>
            <person name="Park H.-J."/>
            <person name="Ramirez L."/>
            <person name="Alfaro M."/>
            <person name="Sun H."/>
            <person name="Tritt A."/>
            <person name="Yoshinaga Y."/>
            <person name="Zwiers L.-H."/>
            <person name="Turgeon B."/>
            <person name="Goodwin S."/>
            <person name="Spatafora J."/>
            <person name="Crous P."/>
            <person name="Grigoriev I."/>
        </authorList>
    </citation>
    <scope>NUCLEOTIDE SEQUENCE</scope>
    <source>
        <strain evidence="1">CBS 207.26</strain>
    </source>
</reference>
<gene>
    <name evidence="1" type="ORF">K469DRAFT_461719</name>
</gene>
<keyword evidence="2" id="KW-1185">Reference proteome</keyword>
<dbReference type="EMBL" id="ML994610">
    <property type="protein sequence ID" value="KAF2195175.1"/>
    <property type="molecule type" value="Genomic_DNA"/>
</dbReference>
<evidence type="ECO:0000313" key="2">
    <source>
        <dbReference type="Proteomes" id="UP000800200"/>
    </source>
</evidence>
<sequence>SLRFNSMNMRHYTISDTHRKTFDWIFQSHLLPDNDSRSKIKFPDWLRSDNNIYWITSKPS</sequence>
<accession>A0A6A6EVE5</accession>
<dbReference type="AlphaFoldDB" id="A0A6A6EVE5"/>
<proteinExistence type="predicted"/>
<dbReference type="OrthoDB" id="443402at2759"/>
<dbReference type="Proteomes" id="UP000800200">
    <property type="component" value="Unassembled WGS sequence"/>
</dbReference>
<protein>
    <submittedName>
        <fullName evidence="1">Uncharacterized protein</fullName>
    </submittedName>
</protein>
<name>A0A6A6EVE5_9PEZI</name>
<evidence type="ECO:0000313" key="1">
    <source>
        <dbReference type="EMBL" id="KAF2195175.1"/>
    </source>
</evidence>
<feature type="non-terminal residue" evidence="1">
    <location>
        <position position="60"/>
    </location>
</feature>
<feature type="non-terminal residue" evidence="1">
    <location>
        <position position="1"/>
    </location>
</feature>